<comment type="similarity">
    <text evidence="1">Belongs to the peptidase S1 family.</text>
</comment>
<protein>
    <submittedName>
        <fullName evidence="12">Brachyurin-like</fullName>
    </submittedName>
</protein>
<dbReference type="PROSITE" id="PS00134">
    <property type="entry name" value="TRYPSIN_HIS"/>
    <property type="match status" value="1"/>
</dbReference>
<proteinExistence type="inferred from homology"/>
<reference evidence="12" key="1">
    <citation type="submission" date="2025-08" db="UniProtKB">
        <authorList>
            <consortium name="RefSeq"/>
        </authorList>
    </citation>
    <scope>IDENTIFICATION</scope>
    <source>
        <strain evidence="12">14028-0561.14</strain>
        <tissue evidence="12">Whole fly</tissue>
    </source>
</reference>
<dbReference type="InterPro" id="IPR009003">
    <property type="entry name" value="Peptidase_S1_PA"/>
</dbReference>
<dbReference type="PANTHER" id="PTHR24276">
    <property type="entry name" value="POLYSERASE-RELATED"/>
    <property type="match status" value="1"/>
</dbReference>
<feature type="domain" description="Peptidase S1" evidence="10">
    <location>
        <begin position="41"/>
        <end position="269"/>
    </location>
</feature>
<evidence type="ECO:0000259" key="10">
    <source>
        <dbReference type="PROSITE" id="PS50240"/>
    </source>
</evidence>
<dbReference type="PRINTS" id="PR00722">
    <property type="entry name" value="CHYMOTRYPSIN"/>
</dbReference>
<dbReference type="SUPFAM" id="SSF50494">
    <property type="entry name" value="Trypsin-like serine proteases"/>
    <property type="match status" value="1"/>
</dbReference>
<dbReference type="Proteomes" id="UP001652661">
    <property type="component" value="Chromosome 3L"/>
</dbReference>
<keyword evidence="6" id="KW-0865">Zymogen</keyword>
<keyword evidence="7" id="KW-1015">Disulfide bond</keyword>
<dbReference type="PROSITE" id="PS00135">
    <property type="entry name" value="TRYPSIN_SER"/>
    <property type="match status" value="1"/>
</dbReference>
<evidence type="ECO:0000313" key="12">
    <source>
        <dbReference type="RefSeq" id="XP_041633238.1"/>
    </source>
</evidence>
<keyword evidence="4 8" id="KW-0378">Hydrolase</keyword>
<evidence type="ECO:0000256" key="4">
    <source>
        <dbReference type="ARBA" id="ARBA00022801"/>
    </source>
</evidence>
<feature type="signal peptide" evidence="9">
    <location>
        <begin position="1"/>
        <end position="16"/>
    </location>
</feature>
<dbReference type="InterPro" id="IPR001314">
    <property type="entry name" value="Peptidase_S1A"/>
</dbReference>
<evidence type="ECO:0000256" key="2">
    <source>
        <dbReference type="ARBA" id="ARBA00022670"/>
    </source>
</evidence>
<dbReference type="Pfam" id="PF00089">
    <property type="entry name" value="Trypsin"/>
    <property type="match status" value="1"/>
</dbReference>
<dbReference type="GeneID" id="108071569"/>
<dbReference type="Gene3D" id="2.40.10.10">
    <property type="entry name" value="Trypsin-like serine proteases"/>
    <property type="match status" value="1"/>
</dbReference>
<dbReference type="RefSeq" id="XP_041633238.1">
    <property type="nucleotide sequence ID" value="XM_041777304.1"/>
</dbReference>
<dbReference type="InterPro" id="IPR050430">
    <property type="entry name" value="Peptidase_S1"/>
</dbReference>
<dbReference type="InterPro" id="IPR033116">
    <property type="entry name" value="TRYPSIN_SER"/>
</dbReference>
<evidence type="ECO:0000256" key="5">
    <source>
        <dbReference type="ARBA" id="ARBA00022825"/>
    </source>
</evidence>
<dbReference type="InterPro" id="IPR018114">
    <property type="entry name" value="TRYPSIN_HIS"/>
</dbReference>
<dbReference type="InterPro" id="IPR001254">
    <property type="entry name" value="Trypsin_dom"/>
</dbReference>
<evidence type="ECO:0000313" key="11">
    <source>
        <dbReference type="Proteomes" id="UP001652661"/>
    </source>
</evidence>
<organism evidence="11 12">
    <name type="scientific">Drosophila kikkawai</name>
    <name type="common">Fruit fly</name>
    <dbReference type="NCBI Taxonomy" id="30033"/>
    <lineage>
        <taxon>Eukaryota</taxon>
        <taxon>Metazoa</taxon>
        <taxon>Ecdysozoa</taxon>
        <taxon>Arthropoda</taxon>
        <taxon>Hexapoda</taxon>
        <taxon>Insecta</taxon>
        <taxon>Pterygota</taxon>
        <taxon>Neoptera</taxon>
        <taxon>Endopterygota</taxon>
        <taxon>Diptera</taxon>
        <taxon>Brachycera</taxon>
        <taxon>Muscomorpha</taxon>
        <taxon>Ephydroidea</taxon>
        <taxon>Drosophilidae</taxon>
        <taxon>Drosophila</taxon>
        <taxon>Sophophora</taxon>
    </lineage>
</organism>
<dbReference type="SMART" id="SM00020">
    <property type="entry name" value="Tryp_SPc"/>
    <property type="match status" value="1"/>
</dbReference>
<dbReference type="InterPro" id="IPR043504">
    <property type="entry name" value="Peptidase_S1_PA_chymotrypsin"/>
</dbReference>
<keyword evidence="2 8" id="KW-0645">Protease</keyword>
<evidence type="ECO:0000256" key="6">
    <source>
        <dbReference type="ARBA" id="ARBA00023145"/>
    </source>
</evidence>
<evidence type="ECO:0000256" key="1">
    <source>
        <dbReference type="ARBA" id="ARBA00007664"/>
    </source>
</evidence>
<accession>A0ABM3C886</accession>
<dbReference type="CDD" id="cd00190">
    <property type="entry name" value="Tryp_SPc"/>
    <property type="match status" value="1"/>
</dbReference>
<feature type="chain" id="PRO_5047393718" evidence="9">
    <location>
        <begin position="17"/>
        <end position="272"/>
    </location>
</feature>
<dbReference type="PROSITE" id="PS50240">
    <property type="entry name" value="TRYPSIN_DOM"/>
    <property type="match status" value="1"/>
</dbReference>
<evidence type="ECO:0000256" key="9">
    <source>
        <dbReference type="SAM" id="SignalP"/>
    </source>
</evidence>
<dbReference type="PANTHER" id="PTHR24276:SF98">
    <property type="entry name" value="FI18310P1-RELATED"/>
    <property type="match status" value="1"/>
</dbReference>
<evidence type="ECO:0000256" key="7">
    <source>
        <dbReference type="ARBA" id="ARBA00023157"/>
    </source>
</evidence>
<sequence length="272" mass="28914">MKVLAVLLLALASASAGPVAAMFKPVHPRDRKMEQSIESRIVGGQTASLGQFPYQVGIAFELFIFGWFCGGSLINKKWVLTAAHCTDGATFATVYAGSIYLEVGEIRVVPSNKFKQHSGFDIDNIVNDISLLELPVPFIFNDHIGKIGLPTAPYDDYVGQMATVSGWGQTGDGEGQPQKLQWALVVAISNEVCKKSYNIIQPSHICTSTANGQATCYGDSGGPLAINAGTTDPRQIGIVSFGASAGCTAAPSAYTRVTSFINWISTETGIPF</sequence>
<name>A0ABM3C886_DROKI</name>
<keyword evidence="3 9" id="KW-0732">Signal</keyword>
<evidence type="ECO:0000256" key="3">
    <source>
        <dbReference type="ARBA" id="ARBA00022729"/>
    </source>
</evidence>
<keyword evidence="11" id="KW-1185">Reference proteome</keyword>
<keyword evidence="5 8" id="KW-0720">Serine protease</keyword>
<evidence type="ECO:0000256" key="8">
    <source>
        <dbReference type="RuleBase" id="RU363034"/>
    </source>
</evidence>
<gene>
    <name evidence="12" type="primary">LOC108071569</name>
</gene>